<keyword evidence="1" id="KW-0808">Transferase</keyword>
<dbReference type="InterPro" id="IPR044855">
    <property type="entry name" value="CoA-Trfase_III_dom3_sf"/>
</dbReference>
<dbReference type="GO" id="GO:0016740">
    <property type="term" value="F:transferase activity"/>
    <property type="evidence" value="ECO:0007669"/>
    <property type="project" value="UniProtKB-KW"/>
</dbReference>
<dbReference type="EMBL" id="FRAB01000065">
    <property type="protein sequence ID" value="SHL14240.1"/>
    <property type="molecule type" value="Genomic_DNA"/>
</dbReference>
<protein>
    <submittedName>
        <fullName evidence="1">CoA-transferase family III</fullName>
    </submittedName>
</protein>
<dbReference type="AlphaFoldDB" id="A0A1M6Y7H4"/>
<dbReference type="SUPFAM" id="SSF89796">
    <property type="entry name" value="CoA-transferase family III (CaiB/BaiF)"/>
    <property type="match status" value="1"/>
</dbReference>
<name>A0A1M6Y7H4_9BURK</name>
<evidence type="ECO:0000313" key="1">
    <source>
        <dbReference type="EMBL" id="SHL14240.1"/>
    </source>
</evidence>
<dbReference type="Gene3D" id="3.30.1540.10">
    <property type="entry name" value="formyl-coa transferase, domain 3"/>
    <property type="match status" value="1"/>
</dbReference>
<gene>
    <name evidence="1" type="ORF">SAMN05192548_106514</name>
</gene>
<accession>A0A1M6Y7H4</accession>
<reference evidence="1 2" key="1">
    <citation type="submission" date="2016-11" db="EMBL/GenBank/DDBJ databases">
        <authorList>
            <person name="Jaros S."/>
            <person name="Januszkiewicz K."/>
            <person name="Wedrychowicz H."/>
        </authorList>
    </citation>
    <scope>NUCLEOTIDE SEQUENCE [LARGE SCALE GENOMIC DNA]</scope>
    <source>
        <strain evidence="1 2">LMG 20594</strain>
    </source>
</reference>
<dbReference type="Gene3D" id="3.40.50.10540">
    <property type="entry name" value="Crotonobetainyl-coa:carnitine coa-transferase, domain 1"/>
    <property type="match status" value="1"/>
</dbReference>
<organism evidence="1 2">
    <name type="scientific">Paraburkholderia terricola</name>
    <dbReference type="NCBI Taxonomy" id="169427"/>
    <lineage>
        <taxon>Bacteria</taxon>
        <taxon>Pseudomonadati</taxon>
        <taxon>Pseudomonadota</taxon>
        <taxon>Betaproteobacteria</taxon>
        <taxon>Burkholderiales</taxon>
        <taxon>Burkholderiaceae</taxon>
        <taxon>Paraburkholderia</taxon>
    </lineage>
</organism>
<dbReference type="Proteomes" id="UP000184395">
    <property type="component" value="Unassembled WGS sequence"/>
</dbReference>
<dbReference type="InterPro" id="IPR023606">
    <property type="entry name" value="CoA-Trfase_III_dom_1_sf"/>
</dbReference>
<proteinExistence type="predicted"/>
<evidence type="ECO:0000313" key="2">
    <source>
        <dbReference type="Proteomes" id="UP000184395"/>
    </source>
</evidence>
<dbReference type="Pfam" id="PF02515">
    <property type="entry name" value="CoA_transf_3"/>
    <property type="match status" value="1"/>
</dbReference>
<sequence>MALYDTLVSMHEYAVQCYTMQGIVPEQTGHDMPTSTLYGVFRAADGDLVIAAQVDDPWERFAALVEMHGGPAGFGAGGAVRGALLPLIADRQQAGNGLEPPFAWVVPRTFKRRLHPVTGHPLDKDKRSFVNRSGRSVSAVRTSLNKHEAKHGAATAVVTASHCSSLLRCVVPEWYQT</sequence>
<dbReference type="InterPro" id="IPR003673">
    <property type="entry name" value="CoA-Trfase_fam_III"/>
</dbReference>